<dbReference type="PANTHER" id="PTHR43022">
    <property type="entry name" value="PROTEIN SMF"/>
    <property type="match status" value="1"/>
</dbReference>
<dbReference type="Pfam" id="PF17782">
    <property type="entry name" value="WHD_DprA"/>
    <property type="match status" value="1"/>
</dbReference>
<name>A0ABU2Y7J5_9FLAO</name>
<proteinExistence type="inferred from homology"/>
<comment type="similarity">
    <text evidence="1">Belongs to the DprA/Smf family.</text>
</comment>
<dbReference type="PANTHER" id="PTHR43022:SF1">
    <property type="entry name" value="PROTEIN SMF"/>
    <property type="match status" value="1"/>
</dbReference>
<dbReference type="InterPro" id="IPR003488">
    <property type="entry name" value="DprA"/>
</dbReference>
<accession>A0ABU2Y7J5</accession>
<sequence>MLEEELWAVLTLQKAKGVGDVIAKKLIAHCGSAQNVFSEKKGNVAKINGVGSAKIQHLFDKKNKVLAEQELNHILKNKVSYCYYLDDNYPSKLKHCIDGPILLFSDGQINLNKQPIISIVGTRKMTLYGRDFIDALMEEIAPYNPVIVSGFAYGVDITAQKAAIKNELQTIGVLAHGFDKIYPKSHKKYISEVNANGGFYTEFWHNDEPLREHFLKRNRIVAGMSDATVIIESAQKGGSLVTADIANSYSRDVFAVPGKTTDLLSRGCNDLIRRNKAGILTSPSDLIDAMNWKLKQESAKSIQPQLFLDLPEEEQLIYDFLLKNNKQHLDAIALECGLPVYKLATLLFNMEMKGIMRPLPGKLFEVV</sequence>
<dbReference type="InterPro" id="IPR010994">
    <property type="entry name" value="RuvA_2-like"/>
</dbReference>
<evidence type="ECO:0000259" key="3">
    <source>
        <dbReference type="Pfam" id="PF17782"/>
    </source>
</evidence>
<gene>
    <name evidence="4" type="primary">dprA</name>
    <name evidence="4" type="ORF">RM519_13060</name>
</gene>
<reference evidence="4 5" key="1">
    <citation type="submission" date="2023-09" db="EMBL/GenBank/DDBJ databases">
        <authorList>
            <person name="Rey-Velasco X."/>
        </authorList>
    </citation>
    <scope>NUCLEOTIDE SEQUENCE [LARGE SCALE GENOMIC DNA]</scope>
    <source>
        <strain evidence="4 5">P050</strain>
    </source>
</reference>
<dbReference type="RefSeq" id="WP_311594266.1">
    <property type="nucleotide sequence ID" value="NZ_JAVRHV010000008.1"/>
</dbReference>
<dbReference type="Pfam" id="PF02481">
    <property type="entry name" value="DNA_processg_A"/>
    <property type="match status" value="1"/>
</dbReference>
<dbReference type="InterPro" id="IPR036388">
    <property type="entry name" value="WH-like_DNA-bd_sf"/>
</dbReference>
<dbReference type="InterPro" id="IPR041614">
    <property type="entry name" value="DprA_WH"/>
</dbReference>
<organism evidence="4 5">
    <name type="scientific">Urechidicola vernalis</name>
    <dbReference type="NCBI Taxonomy" id="3075600"/>
    <lineage>
        <taxon>Bacteria</taxon>
        <taxon>Pseudomonadati</taxon>
        <taxon>Bacteroidota</taxon>
        <taxon>Flavobacteriia</taxon>
        <taxon>Flavobacteriales</taxon>
        <taxon>Flavobacteriaceae</taxon>
        <taxon>Urechidicola</taxon>
    </lineage>
</organism>
<protein>
    <submittedName>
        <fullName evidence="4">DNA-processing protein DprA</fullName>
    </submittedName>
</protein>
<dbReference type="SUPFAM" id="SSF47781">
    <property type="entry name" value="RuvA domain 2-like"/>
    <property type="match status" value="1"/>
</dbReference>
<evidence type="ECO:0000313" key="4">
    <source>
        <dbReference type="EMBL" id="MDT0554183.1"/>
    </source>
</evidence>
<dbReference type="Gene3D" id="1.10.10.10">
    <property type="entry name" value="Winged helix-like DNA-binding domain superfamily/Winged helix DNA-binding domain"/>
    <property type="match status" value="1"/>
</dbReference>
<dbReference type="EMBL" id="JAVRHV010000008">
    <property type="protein sequence ID" value="MDT0554183.1"/>
    <property type="molecule type" value="Genomic_DNA"/>
</dbReference>
<dbReference type="SUPFAM" id="SSF102405">
    <property type="entry name" value="MCP/YpsA-like"/>
    <property type="match status" value="1"/>
</dbReference>
<feature type="domain" description="Smf/DprA SLOG" evidence="2">
    <location>
        <begin position="82"/>
        <end position="290"/>
    </location>
</feature>
<feature type="domain" description="DprA winged helix" evidence="3">
    <location>
        <begin position="310"/>
        <end position="362"/>
    </location>
</feature>
<evidence type="ECO:0000259" key="2">
    <source>
        <dbReference type="Pfam" id="PF02481"/>
    </source>
</evidence>
<evidence type="ECO:0000313" key="5">
    <source>
        <dbReference type="Proteomes" id="UP001252186"/>
    </source>
</evidence>
<evidence type="ECO:0000256" key="1">
    <source>
        <dbReference type="ARBA" id="ARBA00006525"/>
    </source>
</evidence>
<comment type="caution">
    <text evidence="4">The sequence shown here is derived from an EMBL/GenBank/DDBJ whole genome shotgun (WGS) entry which is preliminary data.</text>
</comment>
<dbReference type="InterPro" id="IPR057666">
    <property type="entry name" value="DrpA_SLOG"/>
</dbReference>
<dbReference type="NCBIfam" id="TIGR00732">
    <property type="entry name" value="dprA"/>
    <property type="match status" value="1"/>
</dbReference>
<keyword evidence="5" id="KW-1185">Reference proteome</keyword>
<dbReference type="Proteomes" id="UP001252186">
    <property type="component" value="Unassembled WGS sequence"/>
</dbReference>
<dbReference type="Gene3D" id="3.40.50.450">
    <property type="match status" value="1"/>
</dbReference>